<dbReference type="InterPro" id="IPR010998">
    <property type="entry name" value="Integrase_recombinase_N"/>
</dbReference>
<dbReference type="Pfam" id="PF00589">
    <property type="entry name" value="Phage_integrase"/>
    <property type="match status" value="1"/>
</dbReference>
<feature type="domain" description="Core-binding (CB)" evidence="6">
    <location>
        <begin position="13"/>
        <end position="96"/>
    </location>
</feature>
<evidence type="ECO:0000256" key="3">
    <source>
        <dbReference type="ARBA" id="ARBA00023172"/>
    </source>
</evidence>
<name>A0A9D1L941_9FIRM</name>
<dbReference type="GO" id="GO:0003677">
    <property type="term" value="F:DNA binding"/>
    <property type="evidence" value="ECO:0007669"/>
    <property type="project" value="UniProtKB-UniRule"/>
</dbReference>
<dbReference type="AlphaFoldDB" id="A0A9D1L941"/>
<evidence type="ECO:0000313" key="8">
    <source>
        <dbReference type="Proteomes" id="UP000824091"/>
    </source>
</evidence>
<reference evidence="7" key="1">
    <citation type="submission" date="2020-10" db="EMBL/GenBank/DDBJ databases">
        <authorList>
            <person name="Gilroy R."/>
        </authorList>
    </citation>
    <scope>NUCLEOTIDE SEQUENCE</scope>
    <source>
        <strain evidence="7">11300</strain>
    </source>
</reference>
<dbReference type="InterPro" id="IPR050090">
    <property type="entry name" value="Tyrosine_recombinase_XerCD"/>
</dbReference>
<dbReference type="SUPFAM" id="SSF56349">
    <property type="entry name" value="DNA breaking-rejoining enzymes"/>
    <property type="match status" value="1"/>
</dbReference>
<keyword evidence="2 4" id="KW-0238">DNA-binding</keyword>
<organism evidence="7 8">
    <name type="scientific">Candidatus Fimisoma avicola</name>
    <dbReference type="NCBI Taxonomy" id="2840826"/>
    <lineage>
        <taxon>Bacteria</taxon>
        <taxon>Bacillati</taxon>
        <taxon>Bacillota</taxon>
        <taxon>Clostridia</taxon>
        <taxon>Eubacteriales</taxon>
        <taxon>Candidatus Fimisoma</taxon>
    </lineage>
</organism>
<dbReference type="PANTHER" id="PTHR30349">
    <property type="entry name" value="PHAGE INTEGRASE-RELATED"/>
    <property type="match status" value="1"/>
</dbReference>
<dbReference type="Gene3D" id="1.10.150.130">
    <property type="match status" value="1"/>
</dbReference>
<dbReference type="InterPro" id="IPR025269">
    <property type="entry name" value="SAM-like_dom"/>
</dbReference>
<dbReference type="PROSITE" id="PS51898">
    <property type="entry name" value="TYR_RECOMBINASE"/>
    <property type="match status" value="1"/>
</dbReference>
<dbReference type="InterPro" id="IPR044068">
    <property type="entry name" value="CB"/>
</dbReference>
<evidence type="ECO:0000256" key="4">
    <source>
        <dbReference type="PROSITE-ProRule" id="PRU01248"/>
    </source>
</evidence>
<dbReference type="GO" id="GO:0006310">
    <property type="term" value="P:DNA recombination"/>
    <property type="evidence" value="ECO:0007669"/>
    <property type="project" value="UniProtKB-KW"/>
</dbReference>
<evidence type="ECO:0000256" key="2">
    <source>
        <dbReference type="ARBA" id="ARBA00023125"/>
    </source>
</evidence>
<dbReference type="InterPro" id="IPR002104">
    <property type="entry name" value="Integrase_catalytic"/>
</dbReference>
<evidence type="ECO:0000259" key="5">
    <source>
        <dbReference type="PROSITE" id="PS51898"/>
    </source>
</evidence>
<dbReference type="InterPro" id="IPR011010">
    <property type="entry name" value="DNA_brk_join_enz"/>
</dbReference>
<dbReference type="PROSITE" id="PS51900">
    <property type="entry name" value="CB"/>
    <property type="match status" value="1"/>
</dbReference>
<sequence length="311" mass="36448">MGKIKISRQLPEMTFEECYGKWRKHCIAGNYAEKTVTYYDNTIHVFNKFFDKTRFVDEIGKETVEDYVIFLRDSGVRDTTIKTYIGGLRTVLYFFMREGWVEKFNINVPKTVKQIKDIYTEEELRRLLKKPNMKKCSFAQYRNWVLVNYFIGTGQRENSVINIKIGDLDLDNGIVKLTATKNKKQTLLPLGDNLICILRDYLKIRGGSKEDYAFCTDRGEKMTSSCVISAIREYNKSRGVNKSSIHLFRHTFATNWVRHNGDIVKLQHILCHEDLKTTQKYLNVTLNDLISGYQEMNPLERMLDSKKQIRV</sequence>
<keyword evidence="3" id="KW-0233">DNA recombination</keyword>
<dbReference type="Gene3D" id="1.10.443.10">
    <property type="entry name" value="Intergrase catalytic core"/>
    <property type="match status" value="1"/>
</dbReference>
<evidence type="ECO:0000256" key="1">
    <source>
        <dbReference type="ARBA" id="ARBA00008857"/>
    </source>
</evidence>
<evidence type="ECO:0000259" key="6">
    <source>
        <dbReference type="PROSITE" id="PS51900"/>
    </source>
</evidence>
<dbReference type="PANTHER" id="PTHR30349:SF41">
    <property type="entry name" value="INTEGRASE_RECOMBINASE PROTEIN MJ0367-RELATED"/>
    <property type="match status" value="1"/>
</dbReference>
<dbReference type="Pfam" id="PF13102">
    <property type="entry name" value="Phage_int_SAM_5"/>
    <property type="match status" value="1"/>
</dbReference>
<dbReference type="Proteomes" id="UP000824091">
    <property type="component" value="Unassembled WGS sequence"/>
</dbReference>
<protein>
    <submittedName>
        <fullName evidence="7">Tyrosine-type recombinase/integrase</fullName>
    </submittedName>
</protein>
<feature type="domain" description="Tyr recombinase" evidence="5">
    <location>
        <begin position="114"/>
        <end position="294"/>
    </location>
</feature>
<proteinExistence type="inferred from homology"/>
<dbReference type="InterPro" id="IPR013762">
    <property type="entry name" value="Integrase-like_cat_sf"/>
</dbReference>
<comment type="similarity">
    <text evidence="1">Belongs to the 'phage' integrase family.</text>
</comment>
<dbReference type="GO" id="GO:0015074">
    <property type="term" value="P:DNA integration"/>
    <property type="evidence" value="ECO:0007669"/>
    <property type="project" value="InterPro"/>
</dbReference>
<accession>A0A9D1L941</accession>
<reference evidence="7" key="2">
    <citation type="journal article" date="2021" name="PeerJ">
        <title>Extensive microbial diversity within the chicken gut microbiome revealed by metagenomics and culture.</title>
        <authorList>
            <person name="Gilroy R."/>
            <person name="Ravi A."/>
            <person name="Getino M."/>
            <person name="Pursley I."/>
            <person name="Horton D.L."/>
            <person name="Alikhan N.F."/>
            <person name="Baker D."/>
            <person name="Gharbi K."/>
            <person name="Hall N."/>
            <person name="Watson M."/>
            <person name="Adriaenssens E.M."/>
            <person name="Foster-Nyarko E."/>
            <person name="Jarju S."/>
            <person name="Secka A."/>
            <person name="Antonio M."/>
            <person name="Oren A."/>
            <person name="Chaudhuri R.R."/>
            <person name="La Ragione R."/>
            <person name="Hildebrand F."/>
            <person name="Pallen M.J."/>
        </authorList>
    </citation>
    <scope>NUCLEOTIDE SEQUENCE</scope>
    <source>
        <strain evidence="7">11300</strain>
    </source>
</reference>
<comment type="caution">
    <text evidence="7">The sequence shown here is derived from an EMBL/GenBank/DDBJ whole genome shotgun (WGS) entry which is preliminary data.</text>
</comment>
<dbReference type="EMBL" id="DVMO01000135">
    <property type="protein sequence ID" value="HIU28461.1"/>
    <property type="molecule type" value="Genomic_DNA"/>
</dbReference>
<evidence type="ECO:0000313" key="7">
    <source>
        <dbReference type="EMBL" id="HIU28461.1"/>
    </source>
</evidence>
<gene>
    <name evidence="7" type="ORF">IAD16_08795</name>
</gene>